<feature type="region of interest" description="Disordered" evidence="5">
    <location>
        <begin position="803"/>
        <end position="845"/>
    </location>
</feature>
<evidence type="ECO:0000256" key="1">
    <source>
        <dbReference type="ARBA" id="ARBA00022884"/>
    </source>
</evidence>
<evidence type="ECO:0000313" key="8">
    <source>
        <dbReference type="EMBL" id="KAL2528980.1"/>
    </source>
</evidence>
<dbReference type="SUPFAM" id="SSF54928">
    <property type="entry name" value="RNA-binding domain, RBD"/>
    <property type="match status" value="1"/>
</dbReference>
<feature type="compositionally biased region" description="Polar residues" evidence="5">
    <location>
        <begin position="636"/>
        <end position="663"/>
    </location>
</feature>
<dbReference type="AlphaFoldDB" id="A0ABD1UWT9"/>
<evidence type="ECO:0000259" key="7">
    <source>
        <dbReference type="PROSITE" id="PS50103"/>
    </source>
</evidence>
<feature type="compositionally biased region" description="Low complexity" evidence="5">
    <location>
        <begin position="820"/>
        <end position="832"/>
    </location>
</feature>
<dbReference type="PANTHER" id="PTHR14398">
    <property type="entry name" value="RNA RECOGNITION RRM/RNP DOMAIN"/>
    <property type="match status" value="1"/>
</dbReference>
<keyword evidence="4" id="KW-0175">Coiled coil</keyword>
<dbReference type="InterPro" id="IPR035979">
    <property type="entry name" value="RBD_domain_sf"/>
</dbReference>
<evidence type="ECO:0000256" key="5">
    <source>
        <dbReference type="SAM" id="MobiDB-lite"/>
    </source>
</evidence>
<proteinExistence type="predicted"/>
<dbReference type="GO" id="GO:0008270">
    <property type="term" value="F:zinc ion binding"/>
    <property type="evidence" value="ECO:0007669"/>
    <property type="project" value="UniProtKB-KW"/>
</dbReference>
<accession>A0ABD1UWT9</accession>
<feature type="compositionally biased region" description="Polar residues" evidence="5">
    <location>
        <begin position="809"/>
        <end position="819"/>
    </location>
</feature>
<evidence type="ECO:0000259" key="6">
    <source>
        <dbReference type="PROSITE" id="PS50102"/>
    </source>
</evidence>
<feature type="region of interest" description="Disordered" evidence="5">
    <location>
        <begin position="513"/>
        <end position="543"/>
    </location>
</feature>
<protein>
    <submittedName>
        <fullName evidence="8">Zinc finger CCCH domain-containing protein 41</fullName>
    </submittedName>
</protein>
<dbReference type="InterPro" id="IPR045137">
    <property type="entry name" value="RBM26/27"/>
</dbReference>
<evidence type="ECO:0000256" key="2">
    <source>
        <dbReference type="PROSITE-ProRule" id="PRU00176"/>
    </source>
</evidence>
<dbReference type="PANTHER" id="PTHR14398:SF0">
    <property type="entry name" value="ZINC FINGER PROTEIN SWM"/>
    <property type="match status" value="1"/>
</dbReference>
<dbReference type="SMART" id="SM00356">
    <property type="entry name" value="ZnF_C3H1"/>
    <property type="match status" value="1"/>
</dbReference>
<dbReference type="SMART" id="SM00360">
    <property type="entry name" value="RRM"/>
    <property type="match status" value="1"/>
</dbReference>
<evidence type="ECO:0000256" key="4">
    <source>
        <dbReference type="SAM" id="Coils"/>
    </source>
</evidence>
<dbReference type="Proteomes" id="UP001604277">
    <property type="component" value="Unassembled WGS sequence"/>
</dbReference>
<dbReference type="Pfam" id="PF00076">
    <property type="entry name" value="RRM_1"/>
    <property type="match status" value="1"/>
</dbReference>
<feature type="region of interest" description="Disordered" evidence="5">
    <location>
        <begin position="1"/>
        <end position="84"/>
    </location>
</feature>
<feature type="region of interest" description="Disordered" evidence="5">
    <location>
        <begin position="613"/>
        <end position="663"/>
    </location>
</feature>
<name>A0ABD1UWT9_9LAMI</name>
<keyword evidence="3" id="KW-0479">Metal-binding</keyword>
<feature type="coiled-coil region" evidence="4">
    <location>
        <begin position="570"/>
        <end position="608"/>
    </location>
</feature>
<sequence>MELNVPSRKRRLSPSYCARDLEEKEISEGEDDDDDRNHKHRKQDTRSQFSEQEALDQVVTRPYRKRNKPFENGHPYRAGDSVSGETWKSYSIASERDFPARLEKRHPDRASFSRAPLDLNQRIQGNQSLSTEAGHVRGRGREPGSWGLHDSMFGSVDLASPLVQPGSVPSSLFAGRGLPRVSNTKSTSWSTFGLVPRVPNGGLDMLHSNGPQGTFKRFTSPVNIGILRQRCRDFEERGFCLRGDMCPMEHGVNHIVVEDVQSLSQFDLPVSLPSTLLLGMPSGQGSLPAISFPSSTLMNNKALHGKYGKPGVGNDGLGLNGCSVAGGSDVYDPDQPLWTNGCTETAPPLELNPSNAAITSPSYPQNDIKSDTEDFNTAFQDLVHHRKRMGVNNIGLQVKKSSLKPHSDSGRNVRKSSPKAYRTLFVNGIPQKDNKEEALTSHFQKFGEVTDIYIPLNSRRAFVQFSKREEAEAALKAPDAVMGNRFIKLCWANRDSVPDDGISGNSSVPITSHGITFGLAPSHPSVPDKGKENTQSAGPKDGNAQYSVAEVPAFQHSKPMVANSPKVPPLQKKVENLELLKEELRKKQQILDQKRSEFRRQLDKLEKQATKDITLDHPTKRLKGGTVPDLAKAETSRSSPRTNMLADNSGTAEHSLPRTPTSNPHTVAVLEPSSLRPSICPLAPQGAPFLVNRFKLDTRPTAFKIVSPLPTGLENVAVLEEHFSTFGNISSVELEELVPQESTDASEPSNISARISFKTHPSAERAFLNGKCWQGHNLQFMWLTSSNSRKDVCANGNPLGSNKPAAANVHSTVEAAQTHSQNAASSGSSESENLTRESDVICGSG</sequence>
<evidence type="ECO:0000313" key="9">
    <source>
        <dbReference type="Proteomes" id="UP001604277"/>
    </source>
</evidence>
<feature type="domain" description="C3H1-type" evidence="7">
    <location>
        <begin position="230"/>
        <end position="253"/>
    </location>
</feature>
<dbReference type="PROSITE" id="PS50102">
    <property type="entry name" value="RRM"/>
    <property type="match status" value="1"/>
</dbReference>
<comment type="caution">
    <text evidence="8">The sequence shown here is derived from an EMBL/GenBank/DDBJ whole genome shotgun (WGS) entry which is preliminary data.</text>
</comment>
<keyword evidence="1 2" id="KW-0694">RNA-binding</keyword>
<feature type="zinc finger region" description="C3H1-type" evidence="3">
    <location>
        <begin position="230"/>
        <end position="253"/>
    </location>
</feature>
<organism evidence="8 9">
    <name type="scientific">Forsythia ovata</name>
    <dbReference type="NCBI Taxonomy" id="205694"/>
    <lineage>
        <taxon>Eukaryota</taxon>
        <taxon>Viridiplantae</taxon>
        <taxon>Streptophyta</taxon>
        <taxon>Embryophyta</taxon>
        <taxon>Tracheophyta</taxon>
        <taxon>Spermatophyta</taxon>
        <taxon>Magnoliopsida</taxon>
        <taxon>eudicotyledons</taxon>
        <taxon>Gunneridae</taxon>
        <taxon>Pentapetalae</taxon>
        <taxon>asterids</taxon>
        <taxon>lamiids</taxon>
        <taxon>Lamiales</taxon>
        <taxon>Oleaceae</taxon>
        <taxon>Forsythieae</taxon>
        <taxon>Forsythia</taxon>
    </lineage>
</organism>
<keyword evidence="3" id="KW-0863">Zinc-finger</keyword>
<dbReference type="PROSITE" id="PS50103">
    <property type="entry name" value="ZF_C3H1"/>
    <property type="match status" value="1"/>
</dbReference>
<dbReference type="Gene3D" id="3.30.70.330">
    <property type="match status" value="2"/>
</dbReference>
<evidence type="ECO:0000256" key="3">
    <source>
        <dbReference type="PROSITE-ProRule" id="PRU00723"/>
    </source>
</evidence>
<dbReference type="InterPro" id="IPR000571">
    <property type="entry name" value="Znf_CCCH"/>
</dbReference>
<keyword evidence="9" id="KW-1185">Reference proteome</keyword>
<dbReference type="CDD" id="cd12257">
    <property type="entry name" value="RRM1_RBM26_like"/>
    <property type="match status" value="1"/>
</dbReference>
<dbReference type="FunFam" id="3.30.70.330:FF:000719">
    <property type="entry name" value="Predicted protein"/>
    <property type="match status" value="1"/>
</dbReference>
<reference evidence="9" key="1">
    <citation type="submission" date="2024-07" db="EMBL/GenBank/DDBJ databases">
        <title>Two chromosome-level genome assemblies of Korean endemic species Abeliophyllum distichum and Forsythia ovata (Oleaceae).</title>
        <authorList>
            <person name="Jang H."/>
        </authorList>
    </citation>
    <scope>NUCLEOTIDE SEQUENCE [LARGE SCALE GENOMIC DNA]</scope>
</reference>
<dbReference type="InterPro" id="IPR000504">
    <property type="entry name" value="RRM_dom"/>
</dbReference>
<dbReference type="EMBL" id="JBFOLJ010000006">
    <property type="protein sequence ID" value="KAL2528980.1"/>
    <property type="molecule type" value="Genomic_DNA"/>
</dbReference>
<dbReference type="InterPro" id="IPR012677">
    <property type="entry name" value="Nucleotide-bd_a/b_plait_sf"/>
</dbReference>
<keyword evidence="3" id="KW-0862">Zinc</keyword>
<dbReference type="GO" id="GO:0003723">
    <property type="term" value="F:RNA binding"/>
    <property type="evidence" value="ECO:0007669"/>
    <property type="project" value="UniProtKB-UniRule"/>
</dbReference>
<gene>
    <name evidence="8" type="ORF">Fot_21581</name>
</gene>
<feature type="domain" description="RRM" evidence="6">
    <location>
        <begin position="422"/>
        <end position="494"/>
    </location>
</feature>